<name>A0A8S0T5X1_OLEEU</name>
<dbReference type="InterPro" id="IPR012337">
    <property type="entry name" value="RNaseH-like_sf"/>
</dbReference>
<dbReference type="Pfam" id="PF21010">
    <property type="entry name" value="HA2_C"/>
    <property type="match status" value="1"/>
</dbReference>
<keyword evidence="3 7" id="KW-0067">ATP-binding</keyword>
<keyword evidence="3 7" id="KW-0547">Nucleotide-binding</keyword>
<comment type="caution">
    <text evidence="7">The sequence shown here is derived from an EMBL/GenBank/DDBJ whole genome shotgun (WGS) entry which is preliminary data.</text>
</comment>
<dbReference type="InterPro" id="IPR001650">
    <property type="entry name" value="Helicase_C-like"/>
</dbReference>
<feature type="domain" description="Helicase C-terminal" evidence="6">
    <location>
        <begin position="177"/>
        <end position="342"/>
    </location>
</feature>
<reference evidence="7 8" key="1">
    <citation type="submission" date="2019-12" db="EMBL/GenBank/DDBJ databases">
        <authorList>
            <person name="Alioto T."/>
            <person name="Alioto T."/>
            <person name="Gomez Garrido J."/>
        </authorList>
    </citation>
    <scope>NUCLEOTIDE SEQUENCE [LARGE SCALE GENOMIC DNA]</scope>
</reference>
<dbReference type="GO" id="GO:0005730">
    <property type="term" value="C:nucleolus"/>
    <property type="evidence" value="ECO:0007669"/>
    <property type="project" value="TreeGrafter"/>
</dbReference>
<protein>
    <recommendedName>
        <fullName evidence="1">RNA helicase</fullName>
        <ecNumber evidence="1">3.6.4.13</ecNumber>
    </recommendedName>
</protein>
<evidence type="ECO:0000313" key="8">
    <source>
        <dbReference type="Proteomes" id="UP000594638"/>
    </source>
</evidence>
<dbReference type="SUPFAM" id="SSF53098">
    <property type="entry name" value="Ribonuclease H-like"/>
    <property type="match status" value="1"/>
</dbReference>
<dbReference type="SUPFAM" id="SSF52540">
    <property type="entry name" value="P-loop containing nucleoside triphosphate hydrolases"/>
    <property type="match status" value="1"/>
</dbReference>
<feature type="domain" description="Integrase catalytic" evidence="5">
    <location>
        <begin position="54"/>
        <end position="151"/>
    </location>
</feature>
<organism evidence="7 8">
    <name type="scientific">Olea europaea subsp. europaea</name>
    <dbReference type="NCBI Taxonomy" id="158383"/>
    <lineage>
        <taxon>Eukaryota</taxon>
        <taxon>Viridiplantae</taxon>
        <taxon>Streptophyta</taxon>
        <taxon>Embryophyta</taxon>
        <taxon>Tracheophyta</taxon>
        <taxon>Spermatophyta</taxon>
        <taxon>Magnoliopsida</taxon>
        <taxon>eudicotyledons</taxon>
        <taxon>Gunneridae</taxon>
        <taxon>Pentapetalae</taxon>
        <taxon>asterids</taxon>
        <taxon>lamiids</taxon>
        <taxon>Lamiales</taxon>
        <taxon>Oleaceae</taxon>
        <taxon>Oleeae</taxon>
        <taxon>Olea</taxon>
    </lineage>
</organism>
<dbReference type="InterPro" id="IPR036397">
    <property type="entry name" value="RNaseH_sf"/>
</dbReference>
<evidence type="ECO:0000313" key="7">
    <source>
        <dbReference type="EMBL" id="CAA3000335.1"/>
    </source>
</evidence>
<dbReference type="GO" id="GO:0003725">
    <property type="term" value="F:double-stranded RNA binding"/>
    <property type="evidence" value="ECO:0007669"/>
    <property type="project" value="TreeGrafter"/>
</dbReference>
<dbReference type="Gramene" id="OE9A074348T1">
    <property type="protein sequence ID" value="OE9A074348C1"/>
    <property type="gene ID" value="OE9A074348"/>
</dbReference>
<dbReference type="GO" id="GO:0016787">
    <property type="term" value="F:hydrolase activity"/>
    <property type="evidence" value="ECO:0007669"/>
    <property type="project" value="UniProtKB-KW"/>
</dbReference>
<evidence type="ECO:0000259" key="5">
    <source>
        <dbReference type="PROSITE" id="PS50994"/>
    </source>
</evidence>
<gene>
    <name evidence="7" type="ORF">OLEA9_A074348</name>
</gene>
<dbReference type="EC" id="3.6.4.13" evidence="1"/>
<evidence type="ECO:0000256" key="4">
    <source>
        <dbReference type="ARBA" id="ARBA00047984"/>
    </source>
</evidence>
<dbReference type="EMBL" id="CACTIH010005685">
    <property type="protein sequence ID" value="CAA3000335.1"/>
    <property type="molecule type" value="Genomic_DNA"/>
</dbReference>
<dbReference type="GO" id="GO:0015074">
    <property type="term" value="P:DNA integration"/>
    <property type="evidence" value="ECO:0007669"/>
    <property type="project" value="InterPro"/>
</dbReference>
<sequence length="529" mass="60134">MNIISELPQYLNNGGIIGITQLLDMGWYLTINWTLANVDGLDVHLGLKTNKRIKALRKDNGFEFCNIEFDLFCKESSILRHRTTTYTPQQNGVAERMNRTFLKKVICMLLSSGLPKVFWGEVLKIATYLINRIPSSAIDFKILEALWSGKYPDYSKLKVFGCAAYSHQNEEKLEPRSLKCIFLGYGEESKGYRLWFLTGQEEIESVERLVLERLPQLSGSKEKLLTFPIFSSLPSEKQMKVFQPAPVGFRKTSMTIPGLKYVIDPGMVKVRKYEASTGIEPVIIVNSKAQALQRSGRAGREGPGKCYRIYLEREFDRLKDSMMPEIKRCNLSNVILHLQALSIDDIIGFDLIEQPDKIAIIKSRELLFLLGALTEASKLSDLVGQKMARLPLDPFYSKALIVASEFNYWEELLIVVAMLSVESIFYAPHEKLEEVGIKWYKENFINSHSLKHARDIHRTNGLHVTSCGDGMLPFRRCLAASFFLNTALKQPDGTYRALSSGLTVHIHLSSVLFRLKPECIIFDELAELL</sequence>
<dbReference type="PROSITE" id="PS51194">
    <property type="entry name" value="HELICASE_CTER"/>
    <property type="match status" value="1"/>
</dbReference>
<evidence type="ECO:0000256" key="3">
    <source>
        <dbReference type="ARBA" id="ARBA00022806"/>
    </source>
</evidence>
<dbReference type="InterPro" id="IPR057670">
    <property type="entry name" value="SH3_retrovirus"/>
</dbReference>
<dbReference type="PROSITE" id="PS50994">
    <property type="entry name" value="INTEGRASE"/>
    <property type="match status" value="1"/>
</dbReference>
<dbReference type="Pfam" id="PF07717">
    <property type="entry name" value="OB_NTP_bind"/>
    <property type="match status" value="1"/>
</dbReference>
<proteinExistence type="predicted"/>
<dbReference type="GO" id="GO:0045943">
    <property type="term" value="P:positive regulation of transcription by RNA polymerase I"/>
    <property type="evidence" value="ECO:0007669"/>
    <property type="project" value="TreeGrafter"/>
</dbReference>
<dbReference type="InterPro" id="IPR027417">
    <property type="entry name" value="P-loop_NTPase"/>
</dbReference>
<evidence type="ECO:0000256" key="2">
    <source>
        <dbReference type="ARBA" id="ARBA00022801"/>
    </source>
</evidence>
<dbReference type="Pfam" id="PF25597">
    <property type="entry name" value="SH3_retrovirus"/>
    <property type="match status" value="1"/>
</dbReference>
<dbReference type="OrthoDB" id="10253254at2759"/>
<accession>A0A8S0T5X1</accession>
<comment type="catalytic activity">
    <reaction evidence="4">
        <text>ATP + H2O = ADP + phosphate + H(+)</text>
        <dbReference type="Rhea" id="RHEA:13065"/>
        <dbReference type="ChEBI" id="CHEBI:15377"/>
        <dbReference type="ChEBI" id="CHEBI:15378"/>
        <dbReference type="ChEBI" id="CHEBI:30616"/>
        <dbReference type="ChEBI" id="CHEBI:43474"/>
        <dbReference type="ChEBI" id="CHEBI:456216"/>
        <dbReference type="EC" id="3.6.4.13"/>
    </reaction>
</comment>
<dbReference type="SMART" id="SM00847">
    <property type="entry name" value="HA2"/>
    <property type="match status" value="1"/>
</dbReference>
<dbReference type="PANTHER" id="PTHR18934:SF118">
    <property type="entry name" value="ATP-DEPENDENT RNA HELICASE DHX33"/>
    <property type="match status" value="1"/>
</dbReference>
<dbReference type="InterPro" id="IPR007502">
    <property type="entry name" value="Helicase-assoc_dom"/>
</dbReference>
<keyword evidence="3 7" id="KW-0347">Helicase</keyword>
<keyword evidence="8" id="KW-1185">Reference proteome</keyword>
<dbReference type="SMART" id="SM00490">
    <property type="entry name" value="HELICc"/>
    <property type="match status" value="1"/>
</dbReference>
<dbReference type="Proteomes" id="UP000594638">
    <property type="component" value="Unassembled WGS sequence"/>
</dbReference>
<dbReference type="Gene3D" id="3.30.420.10">
    <property type="entry name" value="Ribonuclease H-like superfamily/Ribonuclease H"/>
    <property type="match status" value="1"/>
</dbReference>
<dbReference type="Gene3D" id="1.20.120.1080">
    <property type="match status" value="1"/>
</dbReference>
<dbReference type="InterPro" id="IPR011709">
    <property type="entry name" value="DEAD-box_helicase_OB_fold"/>
</dbReference>
<dbReference type="CDD" id="cd18791">
    <property type="entry name" value="SF2_C_RHA"/>
    <property type="match status" value="1"/>
</dbReference>
<evidence type="ECO:0000259" key="6">
    <source>
        <dbReference type="PROSITE" id="PS51194"/>
    </source>
</evidence>
<dbReference type="PANTHER" id="PTHR18934">
    <property type="entry name" value="ATP-DEPENDENT RNA HELICASE"/>
    <property type="match status" value="1"/>
</dbReference>
<dbReference type="AlphaFoldDB" id="A0A8S0T5X1"/>
<keyword evidence="2" id="KW-0378">Hydrolase</keyword>
<evidence type="ECO:0000256" key="1">
    <source>
        <dbReference type="ARBA" id="ARBA00012552"/>
    </source>
</evidence>
<dbReference type="GO" id="GO:0003724">
    <property type="term" value="F:RNA helicase activity"/>
    <property type="evidence" value="ECO:0007669"/>
    <property type="project" value="UniProtKB-EC"/>
</dbReference>
<dbReference type="InterPro" id="IPR001584">
    <property type="entry name" value="Integrase_cat-core"/>
</dbReference>
<dbReference type="Gene3D" id="3.40.50.300">
    <property type="entry name" value="P-loop containing nucleotide triphosphate hydrolases"/>
    <property type="match status" value="1"/>
</dbReference>